<organism evidence="1 2">
    <name type="scientific">Acinetobacter haemolyticus ATCC 19194</name>
    <dbReference type="NCBI Taxonomy" id="707232"/>
    <lineage>
        <taxon>Bacteria</taxon>
        <taxon>Pseudomonadati</taxon>
        <taxon>Pseudomonadota</taxon>
        <taxon>Gammaproteobacteria</taxon>
        <taxon>Moraxellales</taxon>
        <taxon>Moraxellaceae</taxon>
        <taxon>Acinetobacter</taxon>
    </lineage>
</organism>
<dbReference type="EMBL" id="ADMT01000090">
    <property type="protein sequence ID" value="EFF83797.1"/>
    <property type="molecule type" value="Genomic_DNA"/>
</dbReference>
<dbReference type="Proteomes" id="UP000003085">
    <property type="component" value="Unassembled WGS sequence"/>
</dbReference>
<dbReference type="AlphaFoldDB" id="D4XLW6"/>
<sequence length="283" mass="32791">MHEKTKKPIFYAHYVTEKDGLYIPETEQTYNADRGIRDSFIHSMSSTKWVTTPYNKAGYKNLKFTKTLQEIDLQGLRVVDQFVPALLSMYEFEVSNGLEISDLNTLSSQLVNTSDTFPKGAKCIQTKTIISNEVFFEFEPDYWYEIPNARTLQDWANYELNEGTISNPVPYTETWGGIKIGSLLLDNISAPSTSENYKFALEYQSKVYQAFPQQRLWDNGEYIEYIQNEFMKTEWFNNVVIPLGKEKTDNFMALVDKKMRSQCNYYNAEAAKSVDSVLSKVRK</sequence>
<reference evidence="2" key="1">
    <citation type="submission" date="2010-03" db="EMBL/GenBank/DDBJ databases">
        <title>Complete sequence of Mobiluncus curtisii ATCC 43063.</title>
        <authorList>
            <person name="Muzny D."/>
            <person name="Qin X."/>
            <person name="Deng J."/>
            <person name="Jiang H."/>
            <person name="Liu Y."/>
            <person name="Qu J."/>
            <person name="Song X.-Z."/>
            <person name="Zhang L."/>
            <person name="Thornton R."/>
            <person name="Coyle M."/>
            <person name="Francisco L."/>
            <person name="Jackson L."/>
            <person name="Javaid M."/>
            <person name="Korchina V."/>
            <person name="Kovar C."/>
            <person name="Mata R."/>
            <person name="Mathew T."/>
            <person name="Ngo R."/>
            <person name="Nguyen L."/>
            <person name="Nguyen N."/>
            <person name="Okwuonu G."/>
            <person name="Ongeri F."/>
            <person name="Pham C."/>
            <person name="Simmons D."/>
            <person name="Wilczek-Boney K."/>
            <person name="Hale W."/>
            <person name="Jakkamsetti A."/>
            <person name="Pham P."/>
            <person name="Ruth R."/>
            <person name="San Lucas F."/>
            <person name="Warren J."/>
            <person name="Zhang J."/>
            <person name="Zhao Z."/>
            <person name="Zhou C."/>
            <person name="Zhu D."/>
            <person name="Lee S."/>
            <person name="Bess C."/>
            <person name="Blankenburg K."/>
            <person name="Forbes L."/>
            <person name="Fu Q."/>
            <person name="Gubbala S."/>
            <person name="Hirani K."/>
            <person name="Jayaseelan J.C."/>
            <person name="Lara F."/>
            <person name="Munidasa M."/>
            <person name="Palculict T."/>
            <person name="Patil S."/>
            <person name="Pu L.-L."/>
            <person name="Saada N."/>
            <person name="Tang L."/>
            <person name="Weissenberger G."/>
            <person name="Zhu Y."/>
            <person name="Hemphill L."/>
            <person name="Shang Y."/>
            <person name="Youmans B."/>
            <person name="Ayvaz T."/>
            <person name="Ross M."/>
            <person name="Santibanez J."/>
            <person name="Aqrawi P."/>
            <person name="Gross S."/>
            <person name="Joshi V."/>
            <person name="Fowler G."/>
            <person name="Nazareth L."/>
            <person name="Reid J."/>
            <person name="Worley K."/>
            <person name="Petrosino J."/>
            <person name="Highlander S."/>
            <person name="Gibbs R."/>
            <person name="Gibbs R."/>
        </authorList>
    </citation>
    <scope>NUCLEOTIDE SEQUENCE [LARGE SCALE GENOMIC DNA]</scope>
    <source>
        <strain evidence="2">ATCC 19194</strain>
    </source>
</reference>
<gene>
    <name evidence="1" type="ORF">HMP0015_0708</name>
</gene>
<protein>
    <submittedName>
        <fullName evidence="1">Uncharacterized protein</fullName>
    </submittedName>
</protein>
<accession>D4XLW6</accession>
<proteinExistence type="predicted"/>
<comment type="caution">
    <text evidence="1">The sequence shown here is derived from an EMBL/GenBank/DDBJ whole genome shotgun (WGS) entry which is preliminary data.</text>
</comment>
<evidence type="ECO:0000313" key="1">
    <source>
        <dbReference type="EMBL" id="EFF83797.1"/>
    </source>
</evidence>
<name>D4XLW6_ACIHA</name>
<dbReference type="HOGENOM" id="CLU_071226_0_0_6"/>
<dbReference type="RefSeq" id="WP_004637662.1">
    <property type="nucleotide sequence ID" value="NZ_GG770435.1"/>
</dbReference>
<evidence type="ECO:0000313" key="2">
    <source>
        <dbReference type="Proteomes" id="UP000003085"/>
    </source>
</evidence>